<organism evidence="1 2">
    <name type="scientific">Tribolium castaneum</name>
    <name type="common">Red flour beetle</name>
    <dbReference type="NCBI Taxonomy" id="7070"/>
    <lineage>
        <taxon>Eukaryota</taxon>
        <taxon>Metazoa</taxon>
        <taxon>Ecdysozoa</taxon>
        <taxon>Arthropoda</taxon>
        <taxon>Hexapoda</taxon>
        <taxon>Insecta</taxon>
        <taxon>Pterygota</taxon>
        <taxon>Neoptera</taxon>
        <taxon>Endopterygota</taxon>
        <taxon>Coleoptera</taxon>
        <taxon>Polyphaga</taxon>
        <taxon>Cucujiformia</taxon>
        <taxon>Tenebrionidae</taxon>
        <taxon>Tenebrionidae incertae sedis</taxon>
        <taxon>Tribolium</taxon>
    </lineage>
</organism>
<dbReference type="AlphaFoldDB" id="D6WDF6"/>
<evidence type="ECO:0000313" key="2">
    <source>
        <dbReference type="Proteomes" id="UP000007266"/>
    </source>
</evidence>
<dbReference type="EMBL" id="KQ971322">
    <property type="protein sequence ID" value="EFA00764.1"/>
    <property type="molecule type" value="Genomic_DNA"/>
</dbReference>
<protein>
    <recommendedName>
        <fullName evidence="3">LRAT domain-containing protein</fullName>
    </recommendedName>
</protein>
<reference evidence="1 2" key="1">
    <citation type="journal article" date="2008" name="Nature">
        <title>The genome of the model beetle and pest Tribolium castaneum.</title>
        <authorList>
            <consortium name="Tribolium Genome Sequencing Consortium"/>
            <person name="Richards S."/>
            <person name="Gibbs R.A."/>
            <person name="Weinstock G.M."/>
            <person name="Brown S.J."/>
            <person name="Denell R."/>
            <person name="Beeman R.W."/>
            <person name="Gibbs R."/>
            <person name="Beeman R.W."/>
            <person name="Brown S.J."/>
            <person name="Bucher G."/>
            <person name="Friedrich M."/>
            <person name="Grimmelikhuijzen C.J."/>
            <person name="Klingler M."/>
            <person name="Lorenzen M."/>
            <person name="Richards S."/>
            <person name="Roth S."/>
            <person name="Schroder R."/>
            <person name="Tautz D."/>
            <person name="Zdobnov E.M."/>
            <person name="Muzny D."/>
            <person name="Gibbs R.A."/>
            <person name="Weinstock G.M."/>
            <person name="Attaway T."/>
            <person name="Bell S."/>
            <person name="Buhay C.J."/>
            <person name="Chandrabose M.N."/>
            <person name="Chavez D."/>
            <person name="Clerk-Blankenburg K.P."/>
            <person name="Cree A."/>
            <person name="Dao M."/>
            <person name="Davis C."/>
            <person name="Chacko J."/>
            <person name="Dinh H."/>
            <person name="Dugan-Rocha S."/>
            <person name="Fowler G."/>
            <person name="Garner T.T."/>
            <person name="Garnes J."/>
            <person name="Gnirke A."/>
            <person name="Hawes A."/>
            <person name="Hernandez J."/>
            <person name="Hines S."/>
            <person name="Holder M."/>
            <person name="Hume J."/>
            <person name="Jhangiani S.N."/>
            <person name="Joshi V."/>
            <person name="Khan Z.M."/>
            <person name="Jackson L."/>
            <person name="Kovar C."/>
            <person name="Kowis A."/>
            <person name="Lee S."/>
            <person name="Lewis L.R."/>
            <person name="Margolis J."/>
            <person name="Morgan M."/>
            <person name="Nazareth L.V."/>
            <person name="Nguyen N."/>
            <person name="Okwuonu G."/>
            <person name="Parker D."/>
            <person name="Richards S."/>
            <person name="Ruiz S.J."/>
            <person name="Santibanez J."/>
            <person name="Savard J."/>
            <person name="Scherer S.E."/>
            <person name="Schneider B."/>
            <person name="Sodergren E."/>
            <person name="Tautz D."/>
            <person name="Vattahil S."/>
            <person name="Villasana D."/>
            <person name="White C.S."/>
            <person name="Wright R."/>
            <person name="Park Y."/>
            <person name="Beeman R.W."/>
            <person name="Lord J."/>
            <person name="Oppert B."/>
            <person name="Lorenzen M."/>
            <person name="Brown S."/>
            <person name="Wang L."/>
            <person name="Savard J."/>
            <person name="Tautz D."/>
            <person name="Richards S."/>
            <person name="Weinstock G."/>
            <person name="Gibbs R.A."/>
            <person name="Liu Y."/>
            <person name="Worley K."/>
            <person name="Weinstock G."/>
            <person name="Elsik C.G."/>
            <person name="Reese J.T."/>
            <person name="Elhaik E."/>
            <person name="Landan G."/>
            <person name="Graur D."/>
            <person name="Arensburger P."/>
            <person name="Atkinson P."/>
            <person name="Beeman R.W."/>
            <person name="Beidler J."/>
            <person name="Brown S.J."/>
            <person name="Demuth J.P."/>
            <person name="Drury D.W."/>
            <person name="Du Y.Z."/>
            <person name="Fujiwara H."/>
            <person name="Lorenzen M."/>
            <person name="Maselli V."/>
            <person name="Osanai M."/>
            <person name="Park Y."/>
            <person name="Robertson H.M."/>
            <person name="Tu Z."/>
            <person name="Wang J.J."/>
            <person name="Wang S."/>
            <person name="Richards S."/>
            <person name="Song H."/>
            <person name="Zhang L."/>
            <person name="Sodergren E."/>
            <person name="Werner D."/>
            <person name="Stanke M."/>
            <person name="Morgenstern B."/>
            <person name="Solovyev V."/>
            <person name="Kosarev P."/>
            <person name="Brown G."/>
            <person name="Chen H.C."/>
            <person name="Ermolaeva O."/>
            <person name="Hlavina W."/>
            <person name="Kapustin Y."/>
            <person name="Kiryutin B."/>
            <person name="Kitts P."/>
            <person name="Maglott D."/>
            <person name="Pruitt K."/>
            <person name="Sapojnikov V."/>
            <person name="Souvorov A."/>
            <person name="Mackey A.J."/>
            <person name="Waterhouse R.M."/>
            <person name="Wyder S."/>
            <person name="Zdobnov E.M."/>
            <person name="Zdobnov E.M."/>
            <person name="Wyder S."/>
            <person name="Kriventseva E.V."/>
            <person name="Kadowaki T."/>
            <person name="Bork P."/>
            <person name="Aranda M."/>
            <person name="Bao R."/>
            <person name="Beermann A."/>
            <person name="Berns N."/>
            <person name="Bolognesi R."/>
            <person name="Bonneton F."/>
            <person name="Bopp D."/>
            <person name="Brown S.J."/>
            <person name="Bucher G."/>
            <person name="Butts T."/>
            <person name="Chaumot A."/>
            <person name="Denell R.E."/>
            <person name="Ferrier D.E."/>
            <person name="Friedrich M."/>
            <person name="Gordon C.M."/>
            <person name="Jindra M."/>
            <person name="Klingler M."/>
            <person name="Lan Q."/>
            <person name="Lattorff H.M."/>
            <person name="Laudet V."/>
            <person name="von Levetsow C."/>
            <person name="Liu Z."/>
            <person name="Lutz R."/>
            <person name="Lynch J.A."/>
            <person name="da Fonseca R.N."/>
            <person name="Posnien N."/>
            <person name="Reuter R."/>
            <person name="Roth S."/>
            <person name="Savard J."/>
            <person name="Schinko J.B."/>
            <person name="Schmitt C."/>
            <person name="Schoppmeier M."/>
            <person name="Schroder R."/>
            <person name="Shippy T.D."/>
            <person name="Simonnet F."/>
            <person name="Marques-Souza H."/>
            <person name="Tautz D."/>
            <person name="Tomoyasu Y."/>
            <person name="Trauner J."/>
            <person name="Van der Zee M."/>
            <person name="Vervoort M."/>
            <person name="Wittkopp N."/>
            <person name="Wimmer E.A."/>
            <person name="Yang X."/>
            <person name="Jones A.K."/>
            <person name="Sattelle D.B."/>
            <person name="Ebert P.R."/>
            <person name="Nelson D."/>
            <person name="Scott J.G."/>
            <person name="Beeman R.W."/>
            <person name="Muthukrishnan S."/>
            <person name="Kramer K.J."/>
            <person name="Arakane Y."/>
            <person name="Beeman R.W."/>
            <person name="Zhu Q."/>
            <person name="Hogenkamp D."/>
            <person name="Dixit R."/>
            <person name="Oppert B."/>
            <person name="Jiang H."/>
            <person name="Zou Z."/>
            <person name="Marshall J."/>
            <person name="Elpidina E."/>
            <person name="Vinokurov K."/>
            <person name="Oppert C."/>
            <person name="Zou Z."/>
            <person name="Evans J."/>
            <person name="Lu Z."/>
            <person name="Zhao P."/>
            <person name="Sumathipala N."/>
            <person name="Altincicek B."/>
            <person name="Vilcinskas A."/>
            <person name="Williams M."/>
            <person name="Hultmark D."/>
            <person name="Hetru C."/>
            <person name="Jiang H."/>
            <person name="Grimmelikhuijzen C.J."/>
            <person name="Hauser F."/>
            <person name="Cazzamali G."/>
            <person name="Williamson M."/>
            <person name="Park Y."/>
            <person name="Li B."/>
            <person name="Tanaka Y."/>
            <person name="Predel R."/>
            <person name="Neupert S."/>
            <person name="Schachtner J."/>
            <person name="Verleyen P."/>
            <person name="Raible F."/>
            <person name="Bork P."/>
            <person name="Friedrich M."/>
            <person name="Walden K.K."/>
            <person name="Robertson H.M."/>
            <person name="Angeli S."/>
            <person name="Foret S."/>
            <person name="Bucher G."/>
            <person name="Schuetz S."/>
            <person name="Maleszka R."/>
            <person name="Wimmer E.A."/>
            <person name="Beeman R.W."/>
            <person name="Lorenzen M."/>
            <person name="Tomoyasu Y."/>
            <person name="Miller S.C."/>
            <person name="Grossmann D."/>
            <person name="Bucher G."/>
        </authorList>
    </citation>
    <scope>NUCLEOTIDE SEQUENCE [LARGE SCALE GENOMIC DNA]</scope>
    <source>
        <strain evidence="1 2">Georgia GA2</strain>
    </source>
</reference>
<accession>D6WDF6</accession>
<dbReference type="InParanoid" id="D6WDF6"/>
<dbReference type="HOGENOM" id="CLU_1761139_0_0_1"/>
<dbReference type="OMA" id="NCAFVIR"/>
<sequence length="148" mass="17427">MIRVFLWEARDYYNFGHISMSLSDGTYISFWPEEEVVLIEKKKSQEALPHIYAEDVEVEGRPSDQVLTLPDDIVNAEKIKSWWNSYKYANQWNLFGNNCAFVIREAFLVGGIFLTDEARAKSKKGCMYTPRKVFDWIKVCKKVYEKHK</sequence>
<keyword evidence="2" id="KW-1185">Reference proteome</keyword>
<dbReference type="KEGG" id="tca:107397545"/>
<evidence type="ECO:0000313" key="1">
    <source>
        <dbReference type="EMBL" id="EFA00764.1"/>
    </source>
</evidence>
<proteinExistence type="predicted"/>
<dbReference type="OrthoDB" id="6140501at2759"/>
<evidence type="ECO:0008006" key="3">
    <source>
        <dbReference type="Google" id="ProtNLM"/>
    </source>
</evidence>
<gene>
    <name evidence="1" type="primary">GLEAN_03650</name>
    <name evidence="1" type="ORF">TcasGA2_TC003650</name>
</gene>
<dbReference type="Proteomes" id="UP000007266">
    <property type="component" value="Linkage group 3"/>
</dbReference>
<name>D6WDF6_TRICA</name>
<reference evidence="1 2" key="2">
    <citation type="journal article" date="2010" name="Nucleic Acids Res.">
        <title>BeetleBase in 2010: revisions to provide comprehensive genomic information for Tribolium castaneum.</title>
        <authorList>
            <person name="Kim H.S."/>
            <person name="Murphy T."/>
            <person name="Xia J."/>
            <person name="Caragea D."/>
            <person name="Park Y."/>
            <person name="Beeman R.W."/>
            <person name="Lorenzen M.D."/>
            <person name="Butcher S."/>
            <person name="Manak J.R."/>
            <person name="Brown S.J."/>
        </authorList>
    </citation>
    <scope>GENOME REANNOTATION</scope>
    <source>
        <strain evidence="1 2">Georgia GA2</strain>
    </source>
</reference>
<dbReference type="PhylomeDB" id="D6WDF6"/>